<keyword evidence="3" id="KW-1185">Reference proteome</keyword>
<evidence type="ECO:0000313" key="3">
    <source>
        <dbReference type="Proteomes" id="UP000070483"/>
    </source>
</evidence>
<dbReference type="AlphaFoldDB" id="A0A134ARE9"/>
<dbReference type="PATRIC" id="fig|157687.3.peg.73"/>
<dbReference type="EMBL" id="LSDD01000004">
    <property type="protein sequence ID" value="KXB70278.1"/>
    <property type="molecule type" value="Genomic_DNA"/>
</dbReference>
<evidence type="ECO:0000313" key="2">
    <source>
        <dbReference type="EMBL" id="KXB70278.1"/>
    </source>
</evidence>
<proteinExistence type="predicted"/>
<protein>
    <submittedName>
        <fullName evidence="2">Uncharacterized protein</fullName>
    </submittedName>
</protein>
<reference evidence="3" key="1">
    <citation type="submission" date="2016-01" db="EMBL/GenBank/DDBJ databases">
        <authorList>
            <person name="Mitreva M."/>
            <person name="Pepin K.H."/>
            <person name="Mihindukulasuriya K.A."/>
            <person name="Fulton R."/>
            <person name="Fronick C."/>
            <person name="O'Laughlin M."/>
            <person name="Miner T."/>
            <person name="Herter B."/>
            <person name="Rosa B.A."/>
            <person name="Cordes M."/>
            <person name="Tomlinson C."/>
            <person name="Wollam A."/>
            <person name="Palsikar V.B."/>
            <person name="Mardis E.R."/>
            <person name="Wilson R.K."/>
        </authorList>
    </citation>
    <scope>NUCLEOTIDE SEQUENCE [LARGE SCALE GENOMIC DNA]</scope>
    <source>
        <strain evidence="3">KA00185</strain>
    </source>
</reference>
<comment type="caution">
    <text evidence="2">The sequence shown here is derived from an EMBL/GenBank/DDBJ whole genome shotgun (WGS) entry which is preliminary data.</text>
</comment>
<organism evidence="2 3">
    <name type="scientific">Leptotrichia wadei</name>
    <dbReference type="NCBI Taxonomy" id="157687"/>
    <lineage>
        <taxon>Bacteria</taxon>
        <taxon>Fusobacteriati</taxon>
        <taxon>Fusobacteriota</taxon>
        <taxon>Fusobacteriia</taxon>
        <taxon>Fusobacteriales</taxon>
        <taxon>Leptotrichiaceae</taxon>
        <taxon>Leptotrichia</taxon>
    </lineage>
</organism>
<name>A0A134ARE9_9FUSO</name>
<dbReference type="OrthoDB" id="10006968at2"/>
<dbReference type="STRING" id="157687.HMPREF3180_00072"/>
<dbReference type="RefSeq" id="WP_060917175.1">
    <property type="nucleotide sequence ID" value="NZ_KQ959999.1"/>
</dbReference>
<sequence>MELKLVIEIEEGSKPIIKDFSRALLALGNTTTITNPAGTVVGKIQKFMQLTPAEDDYAKQEMKNWQTNDVKEVEAENDTAEKSENIVEKAQKKVEEKPKAEAKTVETEAPKKEEASVPSAAVPSLTLEQLRAGCAEMSRLGKGAELRNLIREIYKIQKLDDLDPKNYESFADNLRELGVRI</sequence>
<dbReference type="Proteomes" id="UP000070483">
    <property type="component" value="Unassembled WGS sequence"/>
</dbReference>
<feature type="compositionally biased region" description="Basic and acidic residues" evidence="1">
    <location>
        <begin position="71"/>
        <end position="115"/>
    </location>
</feature>
<feature type="region of interest" description="Disordered" evidence="1">
    <location>
        <begin position="71"/>
        <end position="120"/>
    </location>
</feature>
<accession>A0A134ARE9</accession>
<gene>
    <name evidence="2" type="ORF">HMPREF3180_00072</name>
</gene>
<evidence type="ECO:0000256" key="1">
    <source>
        <dbReference type="SAM" id="MobiDB-lite"/>
    </source>
</evidence>